<evidence type="ECO:0000256" key="7">
    <source>
        <dbReference type="ARBA" id="ARBA00048539"/>
    </source>
</evidence>
<keyword evidence="3 8" id="KW-0436">Ligase</keyword>
<keyword evidence="11" id="KW-1185">Reference proteome</keyword>
<comment type="function">
    <text evidence="8">Ligates lysine onto the cytidine present at position 34 of the AUA codon-specific tRNA(Ile) that contains the anticodon CAU, in an ATP-dependent manner. Cytidine is converted to lysidine, thus changing the amino acid specificity of the tRNA from methionine to isoleucine.</text>
</comment>
<dbReference type="GO" id="GO:0005737">
    <property type="term" value="C:cytoplasm"/>
    <property type="evidence" value="ECO:0007669"/>
    <property type="project" value="UniProtKB-SubCell"/>
</dbReference>
<dbReference type="SUPFAM" id="SSF52402">
    <property type="entry name" value="Adenine nucleotide alpha hydrolases-like"/>
    <property type="match status" value="1"/>
</dbReference>
<evidence type="ECO:0000256" key="5">
    <source>
        <dbReference type="ARBA" id="ARBA00022741"/>
    </source>
</evidence>
<dbReference type="GO" id="GO:0006400">
    <property type="term" value="P:tRNA modification"/>
    <property type="evidence" value="ECO:0007669"/>
    <property type="project" value="UniProtKB-UniRule"/>
</dbReference>
<dbReference type="RefSeq" id="WP_212507745.1">
    <property type="nucleotide sequence ID" value="NZ_CP060696.1"/>
</dbReference>
<keyword evidence="2 8" id="KW-0963">Cytoplasm</keyword>
<dbReference type="PANTHER" id="PTHR43033">
    <property type="entry name" value="TRNA(ILE)-LYSIDINE SYNTHASE-RELATED"/>
    <property type="match status" value="1"/>
</dbReference>
<dbReference type="PANTHER" id="PTHR43033:SF1">
    <property type="entry name" value="TRNA(ILE)-LYSIDINE SYNTHASE-RELATED"/>
    <property type="match status" value="1"/>
</dbReference>
<dbReference type="NCBIfam" id="TIGR02432">
    <property type="entry name" value="lysidine_TilS_N"/>
    <property type="match status" value="1"/>
</dbReference>
<name>A0A7G9WJ17_9FIRM</name>
<protein>
    <recommendedName>
        <fullName evidence="8">tRNA(Ile)-lysidine synthase</fullName>
        <ecNumber evidence="8">6.3.4.19</ecNumber>
    </recommendedName>
    <alternativeName>
        <fullName evidence="8">tRNA(Ile)-2-lysyl-cytidine synthase</fullName>
    </alternativeName>
    <alternativeName>
        <fullName evidence="8">tRNA(Ile)-lysidine synthetase</fullName>
    </alternativeName>
</protein>
<evidence type="ECO:0000256" key="6">
    <source>
        <dbReference type="ARBA" id="ARBA00022840"/>
    </source>
</evidence>
<feature type="binding site" evidence="8">
    <location>
        <begin position="31"/>
        <end position="36"/>
    </location>
    <ligand>
        <name>ATP</name>
        <dbReference type="ChEBI" id="CHEBI:30616"/>
    </ligand>
</feature>
<dbReference type="Gene3D" id="3.40.50.620">
    <property type="entry name" value="HUPs"/>
    <property type="match status" value="1"/>
</dbReference>
<dbReference type="InterPro" id="IPR011063">
    <property type="entry name" value="TilS/TtcA_N"/>
</dbReference>
<dbReference type="NCBIfam" id="TIGR02433">
    <property type="entry name" value="lysidine_TilS_C"/>
    <property type="match status" value="1"/>
</dbReference>
<dbReference type="CDD" id="cd01992">
    <property type="entry name" value="TilS_N"/>
    <property type="match status" value="1"/>
</dbReference>
<dbReference type="Gene3D" id="1.20.59.20">
    <property type="match status" value="1"/>
</dbReference>
<dbReference type="Pfam" id="PF11734">
    <property type="entry name" value="TilS_C"/>
    <property type="match status" value="1"/>
</dbReference>
<evidence type="ECO:0000313" key="10">
    <source>
        <dbReference type="EMBL" id="QNO18679.1"/>
    </source>
</evidence>
<dbReference type="Proteomes" id="UP000516046">
    <property type="component" value="Chromosome"/>
</dbReference>
<reference evidence="10 11" key="1">
    <citation type="submission" date="2020-08" db="EMBL/GenBank/DDBJ databases">
        <authorList>
            <person name="Ren C."/>
            <person name="Gu Y."/>
            <person name="Xu Y."/>
        </authorList>
    </citation>
    <scope>NUCLEOTIDE SEQUENCE [LARGE SCALE GENOMIC DNA]</scope>
    <source>
        <strain evidence="10 11">LBM18003</strain>
    </source>
</reference>
<comment type="catalytic activity">
    <reaction evidence="7 8">
        <text>cytidine(34) in tRNA(Ile2) + L-lysine + ATP = lysidine(34) in tRNA(Ile2) + AMP + diphosphate + H(+)</text>
        <dbReference type="Rhea" id="RHEA:43744"/>
        <dbReference type="Rhea" id="RHEA-COMP:10625"/>
        <dbReference type="Rhea" id="RHEA-COMP:10670"/>
        <dbReference type="ChEBI" id="CHEBI:15378"/>
        <dbReference type="ChEBI" id="CHEBI:30616"/>
        <dbReference type="ChEBI" id="CHEBI:32551"/>
        <dbReference type="ChEBI" id="CHEBI:33019"/>
        <dbReference type="ChEBI" id="CHEBI:82748"/>
        <dbReference type="ChEBI" id="CHEBI:83665"/>
        <dbReference type="ChEBI" id="CHEBI:456215"/>
        <dbReference type="EC" id="6.3.4.19"/>
    </reaction>
</comment>
<keyword evidence="6 8" id="KW-0067">ATP-binding</keyword>
<evidence type="ECO:0000259" key="9">
    <source>
        <dbReference type="SMART" id="SM00977"/>
    </source>
</evidence>
<sequence length="459" mass="49843">MEKQTVSSLIYGTLAQYKMLPQGTTVVVGFSGGADSTALLHWLFSHADALQIQVTAAHVNHGLRGAEAERDEQFVRDFCAQRAIPLQVLRADVRAEAEKTGEGLEECGRRLRYAFFYEICEHYPNACIATAHTLSDCAETMLLNLARGAGGAGLSGIPPVRGDIVRPLFGVTRAQTEQYCRENGLAFVTDSTNADVDYSRNRVRALVVPQLKRIDPNFEQAAGRAAQTLREDEACLRAFAKQTLEKAACPGGWRACALAAQPRAVRVRALLLAAQSAGADCLSYQHIAQLDRLLTEGGGCTLPGQCNARVEQGILLFPRPAVEFCVPLQLPQTLLPDGRMLCISVLDRAEYAVEKQKFIFSNCLNYDTITSDTVVRTRKSGDSFNPAGRGVTKSLKKLYNEQHIPASLRPAFAMLAGSGGILWIEGCGPSESAKVTQSAQRIAAVTIKECLKNGEPDAW</sequence>
<dbReference type="SMART" id="SM00977">
    <property type="entry name" value="TilS_C"/>
    <property type="match status" value="1"/>
</dbReference>
<dbReference type="HAMAP" id="MF_01161">
    <property type="entry name" value="tRNA_Ile_lys_synt"/>
    <property type="match status" value="1"/>
</dbReference>
<dbReference type="EC" id="6.3.4.19" evidence="8"/>
<comment type="subcellular location">
    <subcellularLocation>
        <location evidence="1 8">Cytoplasm</location>
    </subcellularLocation>
</comment>
<dbReference type="InterPro" id="IPR014729">
    <property type="entry name" value="Rossmann-like_a/b/a_fold"/>
</dbReference>
<evidence type="ECO:0000256" key="4">
    <source>
        <dbReference type="ARBA" id="ARBA00022694"/>
    </source>
</evidence>
<accession>A0A7G9WJ17</accession>
<dbReference type="InterPro" id="IPR012796">
    <property type="entry name" value="Lysidine-tRNA-synth_C"/>
</dbReference>
<dbReference type="Pfam" id="PF01171">
    <property type="entry name" value="ATP_bind_3"/>
    <property type="match status" value="1"/>
</dbReference>
<dbReference type="KEGG" id="caml:H6X83_03260"/>
<comment type="similarity">
    <text evidence="8">Belongs to the tRNA(Ile)-lysidine synthase family.</text>
</comment>
<keyword evidence="5 8" id="KW-0547">Nucleotide-binding</keyword>
<gene>
    <name evidence="8 10" type="primary">tilS</name>
    <name evidence="10" type="ORF">H6X83_03260</name>
</gene>
<evidence type="ECO:0000256" key="3">
    <source>
        <dbReference type="ARBA" id="ARBA00022598"/>
    </source>
</evidence>
<evidence type="ECO:0000313" key="11">
    <source>
        <dbReference type="Proteomes" id="UP000516046"/>
    </source>
</evidence>
<dbReference type="EMBL" id="CP060696">
    <property type="protein sequence ID" value="QNO18679.1"/>
    <property type="molecule type" value="Genomic_DNA"/>
</dbReference>
<keyword evidence="4 8" id="KW-0819">tRNA processing</keyword>
<comment type="domain">
    <text evidence="8">The N-terminal region contains the highly conserved SGGXDS motif, predicted to be a P-loop motif involved in ATP binding.</text>
</comment>
<dbReference type="InterPro" id="IPR012094">
    <property type="entry name" value="tRNA_Ile_lys_synt"/>
</dbReference>
<dbReference type="SUPFAM" id="SSF82829">
    <property type="entry name" value="MesJ substrate recognition domain-like"/>
    <property type="match status" value="1"/>
</dbReference>
<organism evidence="10 11">
    <name type="scientific">Caproicibacterium amylolyticum</name>
    <dbReference type="NCBI Taxonomy" id="2766537"/>
    <lineage>
        <taxon>Bacteria</taxon>
        <taxon>Bacillati</taxon>
        <taxon>Bacillota</taxon>
        <taxon>Clostridia</taxon>
        <taxon>Eubacteriales</taxon>
        <taxon>Oscillospiraceae</taxon>
        <taxon>Caproicibacterium</taxon>
    </lineage>
</organism>
<dbReference type="SUPFAM" id="SSF56037">
    <property type="entry name" value="PheT/TilS domain"/>
    <property type="match status" value="1"/>
</dbReference>
<dbReference type="GO" id="GO:0032267">
    <property type="term" value="F:tRNA(Ile)-lysidine synthase activity"/>
    <property type="evidence" value="ECO:0007669"/>
    <property type="project" value="UniProtKB-EC"/>
</dbReference>
<evidence type="ECO:0000256" key="2">
    <source>
        <dbReference type="ARBA" id="ARBA00022490"/>
    </source>
</evidence>
<dbReference type="AlphaFoldDB" id="A0A7G9WJ17"/>
<evidence type="ECO:0000256" key="8">
    <source>
        <dbReference type="HAMAP-Rule" id="MF_01161"/>
    </source>
</evidence>
<evidence type="ECO:0000256" key="1">
    <source>
        <dbReference type="ARBA" id="ARBA00004496"/>
    </source>
</evidence>
<proteinExistence type="inferred from homology"/>
<dbReference type="GO" id="GO:0005524">
    <property type="term" value="F:ATP binding"/>
    <property type="evidence" value="ECO:0007669"/>
    <property type="project" value="UniProtKB-UniRule"/>
</dbReference>
<dbReference type="InterPro" id="IPR012795">
    <property type="entry name" value="tRNA_Ile_lys_synt_N"/>
</dbReference>
<feature type="domain" description="Lysidine-tRNA(Ile) synthetase C-terminal" evidence="9">
    <location>
        <begin position="373"/>
        <end position="447"/>
    </location>
</feature>